<evidence type="ECO:0000313" key="2">
    <source>
        <dbReference type="Proteomes" id="UP000016714"/>
    </source>
</evidence>
<accession>A0A2I3CKP3</accession>
<dbReference type="HOGENOM" id="CLU_3174558_0_0_6"/>
<dbReference type="EMBL" id="CP006719">
    <property type="protein sequence ID" value="AGV19217.1"/>
    <property type="molecule type" value="Genomic_DNA"/>
</dbReference>
<protein>
    <submittedName>
        <fullName evidence="1">Uncharacterized protein</fullName>
    </submittedName>
</protein>
<dbReference type="Proteomes" id="UP000016714">
    <property type="component" value="Chromosome 2"/>
</dbReference>
<reference evidence="1 2" key="1">
    <citation type="journal article" date="2015" name="Genome Announc.">
        <title>Complete genome sequence of Vibrio alginolyticus ATCC 17749.</title>
        <authorList>
            <person name="Liu X.F."/>
            <person name="Cao Y."/>
            <person name="Zhang H.L."/>
            <person name="Chen Y.J."/>
            <person name="Hu C.J."/>
        </authorList>
    </citation>
    <scope>NUCLEOTIDE SEQUENCE [LARGE SCALE GENOMIC DNA]</scope>
    <source>
        <strain evidence="2">ATCC 17749 / DSM 2171 / NBRC 15630 / NCIMB 1903 / NCTC 12160 / XII-53</strain>
    </source>
</reference>
<name>A0A2I3CKP3_VIBAX</name>
<dbReference type="KEGG" id="vag:N646_3407"/>
<gene>
    <name evidence="1" type="ORF">N646_3407</name>
</gene>
<evidence type="ECO:0000313" key="1">
    <source>
        <dbReference type="EMBL" id="AGV19217.1"/>
    </source>
</evidence>
<organism evidence="1 2">
    <name type="scientific">Vibrio alginolyticus (strain ATCC 17749 / DSM 2171 / NBRC 15630 / NCIMB 1903 / NCTC 12160 / XII-53)</name>
    <dbReference type="NCBI Taxonomy" id="1219076"/>
    <lineage>
        <taxon>Bacteria</taxon>
        <taxon>Pseudomonadati</taxon>
        <taxon>Pseudomonadota</taxon>
        <taxon>Gammaproteobacteria</taxon>
        <taxon>Vibrionales</taxon>
        <taxon>Vibrionaceae</taxon>
        <taxon>Vibrio</taxon>
    </lineage>
</organism>
<dbReference type="AlphaFoldDB" id="A0A2I3CKP3"/>
<proteinExistence type="predicted"/>
<sequence>MFSLLKAYRNPTSLQGSSVRNAWRDERQSVTLNEQMFKQKRCAHYLY</sequence>